<organism evidence="4 5">
    <name type="scientific">Symbiodinium pilosum</name>
    <name type="common">Dinoflagellate</name>
    <dbReference type="NCBI Taxonomy" id="2952"/>
    <lineage>
        <taxon>Eukaryota</taxon>
        <taxon>Sar</taxon>
        <taxon>Alveolata</taxon>
        <taxon>Dinophyceae</taxon>
        <taxon>Suessiales</taxon>
        <taxon>Symbiodiniaceae</taxon>
        <taxon>Symbiodinium</taxon>
    </lineage>
</organism>
<dbReference type="PANTHER" id="PTHR31306">
    <property type="entry name" value="ALPHA-1,6-MANNOSYLTRANSFERASE MNN11-RELATED"/>
    <property type="match status" value="1"/>
</dbReference>
<comment type="caution">
    <text evidence="4">The sequence shown here is derived from an EMBL/GenBank/DDBJ whole genome shotgun (WGS) entry which is preliminary data.</text>
</comment>
<protein>
    <submittedName>
        <fullName evidence="4">ANK1 protein</fullName>
    </submittedName>
</protein>
<dbReference type="Proteomes" id="UP000649617">
    <property type="component" value="Unassembled WGS sequence"/>
</dbReference>
<dbReference type="GO" id="GO:0006487">
    <property type="term" value="P:protein N-linked glycosylation"/>
    <property type="evidence" value="ECO:0007669"/>
    <property type="project" value="TreeGrafter"/>
</dbReference>
<dbReference type="GO" id="GO:0016757">
    <property type="term" value="F:glycosyltransferase activity"/>
    <property type="evidence" value="ECO:0007669"/>
    <property type="project" value="UniProtKB-KW"/>
</dbReference>
<dbReference type="Gene3D" id="3.90.550.10">
    <property type="entry name" value="Spore Coat Polysaccharide Biosynthesis Protein SpsA, Chain A"/>
    <property type="match status" value="1"/>
</dbReference>
<accession>A0A812S5P1</accession>
<dbReference type="Pfam" id="PF05637">
    <property type="entry name" value="Glyco_transf_34"/>
    <property type="match status" value="1"/>
</dbReference>
<evidence type="ECO:0000256" key="2">
    <source>
        <dbReference type="ARBA" id="ARBA00022676"/>
    </source>
</evidence>
<dbReference type="AlphaFoldDB" id="A0A812S5P1"/>
<comment type="similarity">
    <text evidence="1">Belongs to the glycosyltransferase 34 family.</text>
</comment>
<keyword evidence="2" id="KW-0328">Glycosyltransferase</keyword>
<dbReference type="GO" id="GO:0000139">
    <property type="term" value="C:Golgi membrane"/>
    <property type="evidence" value="ECO:0007669"/>
    <property type="project" value="TreeGrafter"/>
</dbReference>
<reference evidence="4" key="1">
    <citation type="submission" date="2021-02" db="EMBL/GenBank/DDBJ databases">
        <authorList>
            <person name="Dougan E. K."/>
            <person name="Rhodes N."/>
            <person name="Thang M."/>
            <person name="Chan C."/>
        </authorList>
    </citation>
    <scope>NUCLEOTIDE SEQUENCE</scope>
</reference>
<dbReference type="EMBL" id="CAJNIZ010023381">
    <property type="protein sequence ID" value="CAE7468627.1"/>
    <property type="molecule type" value="Genomic_DNA"/>
</dbReference>
<name>A0A812S5P1_SYMPI</name>
<dbReference type="PANTHER" id="PTHR31306:SF4">
    <property type="entry name" value="ALPHA-1,2-GALACTOSYLTRANSFERASE"/>
    <property type="match status" value="1"/>
</dbReference>
<evidence type="ECO:0000313" key="4">
    <source>
        <dbReference type="EMBL" id="CAE7468627.1"/>
    </source>
</evidence>
<evidence type="ECO:0000256" key="1">
    <source>
        <dbReference type="ARBA" id="ARBA00005664"/>
    </source>
</evidence>
<gene>
    <name evidence="4" type="primary">ANK1</name>
    <name evidence="4" type="ORF">SPIL2461_LOCUS11825</name>
</gene>
<sequence>MAFLKQHEVQAEPWRNLAARAATPRGVAKQRVAIVTVCDYDPTQTPLARLSKLNRDAYAKMHGYDVVMYEKAPLFADPLAELLTEPLAHRPPAWSKVDALLETLAQGRHDWVMWLDCDSFFMDPEVRLEEVVALAESRCPAAPGDDAAGLRELVAKWQAGPEKDPLYFGMSRPELGPRNVEVHSEELKFEPENAVRALVLAMAEPVSRSGAISTHANVSNELRPLLSDTRFECVGTSG</sequence>
<dbReference type="OrthoDB" id="407658at2759"/>
<keyword evidence="3" id="KW-0808">Transferase</keyword>
<dbReference type="InterPro" id="IPR008630">
    <property type="entry name" value="Glyco_trans_34"/>
</dbReference>
<dbReference type="InterPro" id="IPR029044">
    <property type="entry name" value="Nucleotide-diphossugar_trans"/>
</dbReference>
<keyword evidence="5" id="KW-1185">Reference proteome</keyword>
<evidence type="ECO:0000313" key="5">
    <source>
        <dbReference type="Proteomes" id="UP000649617"/>
    </source>
</evidence>
<evidence type="ECO:0000256" key="3">
    <source>
        <dbReference type="ARBA" id="ARBA00022679"/>
    </source>
</evidence>
<proteinExistence type="inferred from homology"/>